<reference evidence="2" key="1">
    <citation type="submission" date="2016-11" db="EMBL/GenBank/DDBJ databases">
        <authorList>
            <person name="Shukria A."/>
            <person name="Stevens D.C."/>
        </authorList>
    </citation>
    <scope>NUCLEOTIDE SEQUENCE [LARGE SCALE GENOMIC DNA]</scope>
    <source>
        <strain evidence="2">Cbfe23</strain>
    </source>
</reference>
<dbReference type="AlphaFoldDB" id="A0A1L9BEJ9"/>
<comment type="caution">
    <text evidence="1">The sequence shown here is derived from an EMBL/GenBank/DDBJ whole genome shotgun (WGS) entry which is preliminary data.</text>
</comment>
<dbReference type="EMBL" id="MPIN01000002">
    <property type="protein sequence ID" value="OJH40648.1"/>
    <property type="molecule type" value="Genomic_DNA"/>
</dbReference>
<organism evidence="1 2">
    <name type="scientific">Cystobacter ferrugineus</name>
    <dbReference type="NCBI Taxonomy" id="83449"/>
    <lineage>
        <taxon>Bacteria</taxon>
        <taxon>Pseudomonadati</taxon>
        <taxon>Myxococcota</taxon>
        <taxon>Myxococcia</taxon>
        <taxon>Myxococcales</taxon>
        <taxon>Cystobacterineae</taxon>
        <taxon>Archangiaceae</taxon>
        <taxon>Cystobacter</taxon>
    </lineage>
</organism>
<dbReference type="RefSeq" id="WP_071897092.1">
    <property type="nucleotide sequence ID" value="NZ_MPIN01000002.1"/>
</dbReference>
<proteinExistence type="predicted"/>
<accession>A0A1L9BEJ9</accession>
<keyword evidence="2" id="KW-1185">Reference proteome</keyword>
<evidence type="ECO:0000313" key="2">
    <source>
        <dbReference type="Proteomes" id="UP000182229"/>
    </source>
</evidence>
<reference evidence="1 2" key="2">
    <citation type="submission" date="2016-12" db="EMBL/GenBank/DDBJ databases">
        <title>Draft Genome Sequence of Cystobacter ferrugineus Strain Cbfe23.</title>
        <authorList>
            <person name="Akbar S."/>
            <person name="Dowd S.E."/>
            <person name="Stevens D.C."/>
        </authorList>
    </citation>
    <scope>NUCLEOTIDE SEQUENCE [LARGE SCALE GENOMIC DNA]</scope>
    <source>
        <strain evidence="1 2">Cbfe23</strain>
    </source>
</reference>
<dbReference type="OrthoDB" id="5513068at2"/>
<sequence length="148" mass="16931">MTDTHTESAGTNGQEALRENGMMRHLLDSLEAGKDIGHFGRLVFAMVARHFLDEAELKQLLLKDPACDEAQALSLIEQVKARDYSPPRREKVLQFQQQQDFPIIPNPEDPDEGNVYKDLRFPEHVYAHISEYREQKAHVHEEEAAHSA</sequence>
<gene>
    <name evidence="1" type="ORF">BON30_06785</name>
</gene>
<protein>
    <submittedName>
        <fullName evidence="1">Uncharacterized protein</fullName>
    </submittedName>
</protein>
<dbReference type="STRING" id="83449.BON30_06785"/>
<evidence type="ECO:0000313" key="1">
    <source>
        <dbReference type="EMBL" id="OJH40648.1"/>
    </source>
</evidence>
<name>A0A1L9BEJ9_9BACT</name>
<dbReference type="Proteomes" id="UP000182229">
    <property type="component" value="Unassembled WGS sequence"/>
</dbReference>